<dbReference type="Gene3D" id="3.90.180.10">
    <property type="entry name" value="Medium-chain alcohol dehydrogenases, catalytic domain"/>
    <property type="match status" value="1"/>
</dbReference>
<dbReference type="AlphaFoldDB" id="A0AAV3TAT1"/>
<dbReference type="Pfam" id="PF00107">
    <property type="entry name" value="ADH_zinc_N"/>
    <property type="match status" value="1"/>
</dbReference>
<name>A0AAV3TAT1_9EURY</name>
<gene>
    <name evidence="4" type="ORF">GCM10009020_20280</name>
</gene>
<dbReference type="RefSeq" id="WP_343773884.1">
    <property type="nucleotide sequence ID" value="NZ_BAAADV010000003.1"/>
</dbReference>
<dbReference type="InterPro" id="IPR020843">
    <property type="entry name" value="ER"/>
</dbReference>
<sequence>MDAVKFTDHGGTDVVEYGEFPDPEIGADDVLVDVKAGALNHLDVWTRRGMPGLDLEMPHVPGSDGAGVVEAVGEHVSRFEPGDRVALTAGRYCGECEYCRHGEEPQCVNYHIVGEHVRGVHSELAAIPEETLVAVPEGVDWETAAAAPLVFQTAWRMLMTRADVEPGETVLVLGASGGVGHAAVQIADYAGATVYATGGSDEKCRYAEELGAEAAINYEEDDFADEIRAITGKRGHQTTSDGPSERRRSDDGVDVVVDHVGADTWSDSLASLAKGGRLVTCGATTGHAPETNINRIFWNQLSVLGSTMATPGEIDDVLERVWDGTFEVRIRETLPMSETARAHELLENREGFGKVVVRPDSEL</sequence>
<accession>A0AAV3TAT1</accession>
<dbReference type="InterPro" id="IPR051603">
    <property type="entry name" value="Zinc-ADH_QOR/CCCR"/>
</dbReference>
<dbReference type="Proteomes" id="UP001500420">
    <property type="component" value="Unassembled WGS sequence"/>
</dbReference>
<evidence type="ECO:0000259" key="3">
    <source>
        <dbReference type="SMART" id="SM00829"/>
    </source>
</evidence>
<dbReference type="CDD" id="cd08266">
    <property type="entry name" value="Zn_ADH_like1"/>
    <property type="match status" value="1"/>
</dbReference>
<evidence type="ECO:0000313" key="4">
    <source>
        <dbReference type="EMBL" id="GAA0673251.1"/>
    </source>
</evidence>
<feature type="region of interest" description="Disordered" evidence="2">
    <location>
        <begin position="230"/>
        <end position="251"/>
    </location>
</feature>
<dbReference type="SUPFAM" id="SSF51735">
    <property type="entry name" value="NAD(P)-binding Rossmann-fold domains"/>
    <property type="match status" value="1"/>
</dbReference>
<evidence type="ECO:0000256" key="2">
    <source>
        <dbReference type="SAM" id="MobiDB-lite"/>
    </source>
</evidence>
<dbReference type="InterPro" id="IPR013154">
    <property type="entry name" value="ADH-like_N"/>
</dbReference>
<feature type="domain" description="Enoyl reductase (ER)" evidence="3">
    <location>
        <begin position="10"/>
        <end position="357"/>
    </location>
</feature>
<evidence type="ECO:0000313" key="5">
    <source>
        <dbReference type="Proteomes" id="UP001500420"/>
    </source>
</evidence>
<reference evidence="4 5" key="1">
    <citation type="journal article" date="2019" name="Int. J. Syst. Evol. Microbiol.">
        <title>The Global Catalogue of Microorganisms (GCM) 10K type strain sequencing project: providing services to taxonomists for standard genome sequencing and annotation.</title>
        <authorList>
            <consortium name="The Broad Institute Genomics Platform"/>
            <consortium name="The Broad Institute Genome Sequencing Center for Infectious Disease"/>
            <person name="Wu L."/>
            <person name="Ma J."/>
        </authorList>
    </citation>
    <scope>NUCLEOTIDE SEQUENCE [LARGE SCALE GENOMIC DNA]</scope>
    <source>
        <strain evidence="4 5">JCM 16328</strain>
    </source>
</reference>
<dbReference type="GO" id="GO:0030554">
    <property type="term" value="F:adenyl nucleotide binding"/>
    <property type="evidence" value="ECO:0007669"/>
    <property type="project" value="UniProtKB-ARBA"/>
</dbReference>
<dbReference type="EMBL" id="BAAADV010000003">
    <property type="protein sequence ID" value="GAA0673251.1"/>
    <property type="molecule type" value="Genomic_DNA"/>
</dbReference>
<dbReference type="Gene3D" id="3.40.50.720">
    <property type="entry name" value="NAD(P)-binding Rossmann-like Domain"/>
    <property type="match status" value="1"/>
</dbReference>
<dbReference type="GO" id="GO:0043168">
    <property type="term" value="F:anion binding"/>
    <property type="evidence" value="ECO:0007669"/>
    <property type="project" value="UniProtKB-ARBA"/>
</dbReference>
<protein>
    <submittedName>
        <fullName evidence="4">Zinc-binding dehydrogenase</fullName>
    </submittedName>
</protein>
<dbReference type="SUPFAM" id="SSF50129">
    <property type="entry name" value="GroES-like"/>
    <property type="match status" value="1"/>
</dbReference>
<keyword evidence="1" id="KW-0521">NADP</keyword>
<dbReference type="PANTHER" id="PTHR44154">
    <property type="entry name" value="QUINONE OXIDOREDUCTASE"/>
    <property type="match status" value="1"/>
</dbReference>
<dbReference type="GO" id="GO:0044281">
    <property type="term" value="P:small molecule metabolic process"/>
    <property type="evidence" value="ECO:0007669"/>
    <property type="project" value="UniProtKB-ARBA"/>
</dbReference>
<organism evidence="4 5">
    <name type="scientific">Natronoarchaeum mannanilyticum</name>
    <dbReference type="NCBI Taxonomy" id="926360"/>
    <lineage>
        <taxon>Archaea</taxon>
        <taxon>Methanobacteriati</taxon>
        <taxon>Methanobacteriota</taxon>
        <taxon>Stenosarchaea group</taxon>
        <taxon>Halobacteria</taxon>
        <taxon>Halobacteriales</taxon>
        <taxon>Natronoarchaeaceae</taxon>
    </lineage>
</organism>
<dbReference type="SMART" id="SM00829">
    <property type="entry name" value="PKS_ER"/>
    <property type="match status" value="1"/>
</dbReference>
<comment type="caution">
    <text evidence="4">The sequence shown here is derived from an EMBL/GenBank/DDBJ whole genome shotgun (WGS) entry which is preliminary data.</text>
</comment>
<dbReference type="InterPro" id="IPR036291">
    <property type="entry name" value="NAD(P)-bd_dom_sf"/>
</dbReference>
<dbReference type="GO" id="GO:0016616">
    <property type="term" value="F:oxidoreductase activity, acting on the CH-OH group of donors, NAD or NADP as acceptor"/>
    <property type="evidence" value="ECO:0007669"/>
    <property type="project" value="UniProtKB-ARBA"/>
</dbReference>
<proteinExistence type="predicted"/>
<keyword evidence="5" id="KW-1185">Reference proteome</keyword>
<evidence type="ECO:0000256" key="1">
    <source>
        <dbReference type="ARBA" id="ARBA00022857"/>
    </source>
</evidence>
<dbReference type="PANTHER" id="PTHR44154:SF1">
    <property type="entry name" value="QUINONE OXIDOREDUCTASE"/>
    <property type="match status" value="1"/>
</dbReference>
<dbReference type="InterPro" id="IPR013149">
    <property type="entry name" value="ADH-like_C"/>
</dbReference>
<dbReference type="Pfam" id="PF08240">
    <property type="entry name" value="ADH_N"/>
    <property type="match status" value="1"/>
</dbReference>
<dbReference type="InterPro" id="IPR011032">
    <property type="entry name" value="GroES-like_sf"/>
</dbReference>